<sequence length="980" mass="101281">MTWDQGTPEYDPRTPGTYSFKGQLTIPNGKHNKGEREATVNVIVGDPSHDAALAGLSASKGALQPVFAAQTKDYNVSVANDVTEISLTATLNDTKGSLTIGGNLAASGVPSPPIALQVGPNVIHVMATAEDGVIVNDYAITVTRAGSSNAELMGLTTSAGALTPVFDSGTTAYSQSVANSVYSLRVTASLNEPNATLTIGGVPAASGVPSAEIPLQVGPNLIAVEVTAQNGTSRGHYTLTVTRAASSNAELSSLATSAGQLTPAFARGTTAYAQTVANSVYSVSVTASVYEPNATIKIGGVPAANGVSSAAIPLQVGPNAIAVDVTAQDGTTGRYTITVTRALSGNAELSSLATSAGQLTPVFSRGTTAYTQTVANSVYSVSVTASVYEPNATMKIDGVPAANDVSSAAIPLQVGPNAIAVDVTAQDGTTGRYTITVTRALSGNAELSSLATSAGQLTPAFARGTTSYETVVASGTQTVTVTASVYDPTASLFINDAAVASGAASSEILLQDGLNPIRVKVLAQDGVTETRYTLYVTRLLDESSSESGAVSGGSVNTGAGTARTQDIIVDGVRQSSWAAFTAEQVNGKTVVTITLDEQKVLDQLANGMGQVISIPVTVEADTMIGQLTGQLVKQMADKEAVIEIGSERAIYTLPATRLDIRHIADSLEAGMNLQDITFSIRISEASQEKADLISNAAREKGLTMAALPIEFEIEAAYGNNKMVVTEFTSYVERAIGLPDNVDASQVTTGVVFTADGNLSPIPTRIDVRDGHKYAVLSSLTNSTYAAVQSSKAFADLSGHWSKNDVNEMASRLIVNGMSEDAFAPDHSVTRAEFAAMTVRALGLRSGVSTQRAYRDVAASDWFADSVSLASAFGLIGGYEDGTFRPNQSITRSEAAVILTRAADVAKLNKELPANKADGQLSGFNDAADIADWAKASVALLVNKGILQGDEQQHIAPQAAVTRAQAAVMLKRLLQQAGLID</sequence>
<name>A0A916K8V4_9BACL</name>
<dbReference type="AlphaFoldDB" id="A0A916K8V4"/>
<dbReference type="InterPro" id="IPR025883">
    <property type="entry name" value="Cadherin-like_domain"/>
</dbReference>
<dbReference type="PANTHER" id="PTHR43308:SF5">
    <property type="entry name" value="S-LAYER PROTEIN _ PEPTIDOGLYCAN ENDO-BETA-N-ACETYLGLUCOSAMINIDASE"/>
    <property type="match status" value="1"/>
</dbReference>
<evidence type="ECO:0000313" key="2">
    <source>
        <dbReference type="EMBL" id="CAG7650793.1"/>
    </source>
</evidence>
<dbReference type="Pfam" id="PF12733">
    <property type="entry name" value="Cadherin-like"/>
    <property type="match status" value="5"/>
</dbReference>
<feature type="domain" description="SLH" evidence="1">
    <location>
        <begin position="788"/>
        <end position="848"/>
    </location>
</feature>
<feature type="domain" description="SLH" evidence="1">
    <location>
        <begin position="920"/>
        <end position="980"/>
    </location>
</feature>
<dbReference type="PROSITE" id="PS51272">
    <property type="entry name" value="SLH"/>
    <property type="match status" value="3"/>
</dbReference>
<dbReference type="Proteomes" id="UP000693672">
    <property type="component" value="Unassembled WGS sequence"/>
</dbReference>
<accession>A0A916K8V4</accession>
<protein>
    <recommendedName>
        <fullName evidence="1">SLH domain-containing protein</fullName>
    </recommendedName>
</protein>
<dbReference type="InterPro" id="IPR001119">
    <property type="entry name" value="SLH_dom"/>
</dbReference>
<dbReference type="InterPro" id="IPR051465">
    <property type="entry name" value="Cell_Envelope_Struct_Comp"/>
</dbReference>
<dbReference type="Pfam" id="PF00395">
    <property type="entry name" value="SLH"/>
    <property type="match status" value="3"/>
</dbReference>
<comment type="caution">
    <text evidence="2">The sequence shown here is derived from an EMBL/GenBank/DDBJ whole genome shotgun (WGS) entry which is preliminary data.</text>
</comment>
<dbReference type="PANTHER" id="PTHR43308">
    <property type="entry name" value="OUTER MEMBRANE PROTEIN ALPHA-RELATED"/>
    <property type="match status" value="1"/>
</dbReference>
<organism evidence="2 3">
    <name type="scientific">Paenibacillus solanacearum</name>
    <dbReference type="NCBI Taxonomy" id="2048548"/>
    <lineage>
        <taxon>Bacteria</taxon>
        <taxon>Bacillati</taxon>
        <taxon>Bacillota</taxon>
        <taxon>Bacilli</taxon>
        <taxon>Bacillales</taxon>
        <taxon>Paenibacillaceae</taxon>
        <taxon>Paenibacillus</taxon>
    </lineage>
</organism>
<evidence type="ECO:0000259" key="1">
    <source>
        <dbReference type="PROSITE" id="PS51272"/>
    </source>
</evidence>
<evidence type="ECO:0000313" key="3">
    <source>
        <dbReference type="Proteomes" id="UP000693672"/>
    </source>
</evidence>
<keyword evidence="3" id="KW-1185">Reference proteome</keyword>
<feature type="domain" description="SLH" evidence="1">
    <location>
        <begin position="849"/>
        <end position="912"/>
    </location>
</feature>
<dbReference type="EMBL" id="CAJVAS010000055">
    <property type="protein sequence ID" value="CAG7650793.1"/>
    <property type="molecule type" value="Genomic_DNA"/>
</dbReference>
<gene>
    <name evidence="2" type="ORF">PAESOLCIP111_06177</name>
</gene>
<proteinExistence type="predicted"/>
<reference evidence="2" key="1">
    <citation type="submission" date="2021-06" db="EMBL/GenBank/DDBJ databases">
        <authorList>
            <person name="Criscuolo A."/>
        </authorList>
    </citation>
    <scope>NUCLEOTIDE SEQUENCE</scope>
    <source>
        <strain evidence="2">CIP111600</strain>
    </source>
</reference>